<feature type="transmembrane region" description="Helical" evidence="6">
    <location>
        <begin position="137"/>
        <end position="160"/>
    </location>
</feature>
<feature type="transmembrane region" description="Helical" evidence="6">
    <location>
        <begin position="223"/>
        <end position="247"/>
    </location>
</feature>
<reference evidence="8 9" key="1">
    <citation type="submission" date="2010-03" db="EMBL/GenBank/DDBJ databases">
        <title>The genome sequence of Gordonibacter pamelaeae 7-10-1-bT.</title>
        <authorList>
            <consortium name="metaHIT consortium -- http://www.metahit.eu/"/>
            <person name="Pajon A."/>
            <person name="Turner K."/>
            <person name="Parkhill J."/>
            <person name="Timmis K."/>
            <person name="Oxley A."/>
            <person name="Wurdemann D."/>
        </authorList>
    </citation>
    <scope>NUCLEOTIDE SEQUENCE [LARGE SCALE GENOMIC DNA]</scope>
    <source>
        <strain evidence="9">7-10-1-b</strain>
    </source>
</reference>
<dbReference type="PROSITE" id="PS50850">
    <property type="entry name" value="MFS"/>
    <property type="match status" value="1"/>
</dbReference>
<keyword evidence="4 6" id="KW-1133">Transmembrane helix</keyword>
<feature type="transmembrane region" description="Helical" evidence="6">
    <location>
        <begin position="166"/>
        <end position="185"/>
    </location>
</feature>
<evidence type="ECO:0000256" key="1">
    <source>
        <dbReference type="ARBA" id="ARBA00004651"/>
    </source>
</evidence>
<comment type="subcellular location">
    <subcellularLocation>
        <location evidence="1">Cell membrane</location>
        <topology evidence="1">Multi-pass membrane protein</topology>
    </subcellularLocation>
</comment>
<sequence>MSEKTAKNSRLISFAILIIAFVMYGQSSTGPIIANIIADCPGYDPTLISMIQTYPTVGIVATSLTYGFLSRRFSSRTLLVAATVLYVAGGVAPAFLGTDIPAILACRIVLGLGLGIYCSLPVALIAENFQGNEGASLNGFVQVSASLGTVAFQTVAGFLAAIDWHMVMYIALISIVACVIALVLLPKNVKTTEEAAAASKVTEDEKAARAALSFSQKFPPIVICYWVEIFLFVGGIALLMMNASIVIESKGFGTAVDAATALNVHTICGIVAGIIFGAIFKRFTEYLPFVAAVFACVAYLCLGFASNLTMVVIGAGLLGFAAPWTCASLFQLIGKYAAPVAAGMACSIAVALQFGSQFLLGYWAPAACNLIGLNYTNGTDPFLFYAIIFGILAVAHLIQSVSGSKKRQAALLERVDPE</sequence>
<name>D6E9D8_9ACTN</name>
<dbReference type="SUPFAM" id="SSF103473">
    <property type="entry name" value="MFS general substrate transporter"/>
    <property type="match status" value="1"/>
</dbReference>
<dbReference type="HOGENOM" id="CLU_001265_10_4_11"/>
<dbReference type="InterPro" id="IPR036259">
    <property type="entry name" value="MFS_trans_sf"/>
</dbReference>
<evidence type="ECO:0000256" key="3">
    <source>
        <dbReference type="ARBA" id="ARBA00022692"/>
    </source>
</evidence>
<feature type="transmembrane region" description="Helical" evidence="6">
    <location>
        <begin position="78"/>
        <end position="96"/>
    </location>
</feature>
<keyword evidence="5 6" id="KW-0472">Membrane</keyword>
<dbReference type="InterPro" id="IPR050189">
    <property type="entry name" value="MFS_Efflux_Transporters"/>
</dbReference>
<gene>
    <name evidence="8" type="ORF">GPA_19450</name>
</gene>
<dbReference type="Pfam" id="PF07690">
    <property type="entry name" value="MFS_1"/>
    <property type="match status" value="1"/>
</dbReference>
<reference evidence="8 9" key="2">
    <citation type="submission" date="2010-03" db="EMBL/GenBank/DDBJ databases">
        <authorList>
            <person name="Pajon A."/>
        </authorList>
    </citation>
    <scope>NUCLEOTIDE SEQUENCE [LARGE SCALE GENOMIC DNA]</scope>
    <source>
        <strain evidence="9">7-10-1-b</strain>
    </source>
</reference>
<keyword evidence="3 6" id="KW-0812">Transmembrane</keyword>
<feature type="transmembrane region" description="Helical" evidence="6">
    <location>
        <begin position="50"/>
        <end position="69"/>
    </location>
</feature>
<accession>D6E9D8</accession>
<feature type="domain" description="Major facilitator superfamily (MFS) profile" evidence="7">
    <location>
        <begin position="12"/>
        <end position="408"/>
    </location>
</feature>
<keyword evidence="9" id="KW-1185">Reference proteome</keyword>
<dbReference type="InterPro" id="IPR020846">
    <property type="entry name" value="MFS_dom"/>
</dbReference>
<dbReference type="EMBL" id="FP929047">
    <property type="protein sequence ID" value="CBL04335.1"/>
    <property type="molecule type" value="Genomic_DNA"/>
</dbReference>
<evidence type="ECO:0000256" key="2">
    <source>
        <dbReference type="ARBA" id="ARBA00022475"/>
    </source>
</evidence>
<evidence type="ECO:0000313" key="8">
    <source>
        <dbReference type="EMBL" id="CBL04335.1"/>
    </source>
</evidence>
<protein>
    <submittedName>
        <fullName evidence="8">Arabinose efflux permease</fullName>
    </submittedName>
</protein>
<feature type="transmembrane region" description="Helical" evidence="6">
    <location>
        <begin position="102"/>
        <end position="125"/>
    </location>
</feature>
<feature type="transmembrane region" description="Helical" evidence="6">
    <location>
        <begin position="382"/>
        <end position="398"/>
    </location>
</feature>
<dbReference type="GO" id="GO:0005886">
    <property type="term" value="C:plasma membrane"/>
    <property type="evidence" value="ECO:0007669"/>
    <property type="project" value="UniProtKB-SubCell"/>
</dbReference>
<dbReference type="PANTHER" id="PTHR43124">
    <property type="entry name" value="PURINE EFFLUX PUMP PBUE"/>
    <property type="match status" value="1"/>
</dbReference>
<dbReference type="GO" id="GO:0022857">
    <property type="term" value="F:transmembrane transporter activity"/>
    <property type="evidence" value="ECO:0007669"/>
    <property type="project" value="InterPro"/>
</dbReference>
<dbReference type="Proteomes" id="UP000008805">
    <property type="component" value="Chromosome"/>
</dbReference>
<feature type="transmembrane region" description="Helical" evidence="6">
    <location>
        <begin position="311"/>
        <end position="333"/>
    </location>
</feature>
<feature type="transmembrane region" description="Helical" evidence="6">
    <location>
        <begin position="340"/>
        <end position="362"/>
    </location>
</feature>
<evidence type="ECO:0000256" key="4">
    <source>
        <dbReference type="ARBA" id="ARBA00022989"/>
    </source>
</evidence>
<dbReference type="AlphaFoldDB" id="D6E9D8"/>
<feature type="transmembrane region" description="Helical" evidence="6">
    <location>
        <begin position="286"/>
        <end position="305"/>
    </location>
</feature>
<proteinExistence type="predicted"/>
<dbReference type="RefSeq" id="WP_015539679.1">
    <property type="nucleotide sequence ID" value="NC_021021.1"/>
</dbReference>
<dbReference type="KEGG" id="gpa:GPA_19450"/>
<evidence type="ECO:0000259" key="7">
    <source>
        <dbReference type="PROSITE" id="PS50850"/>
    </source>
</evidence>
<organism evidence="8 9">
    <name type="scientific">Gordonibacter pamelaeae 7-10-1-b</name>
    <dbReference type="NCBI Taxonomy" id="657308"/>
    <lineage>
        <taxon>Bacteria</taxon>
        <taxon>Bacillati</taxon>
        <taxon>Actinomycetota</taxon>
        <taxon>Coriobacteriia</taxon>
        <taxon>Eggerthellales</taxon>
        <taxon>Eggerthellaceae</taxon>
        <taxon>Gordonibacter</taxon>
    </lineage>
</organism>
<feature type="transmembrane region" description="Helical" evidence="6">
    <location>
        <begin position="259"/>
        <end position="279"/>
    </location>
</feature>
<dbReference type="PANTHER" id="PTHR43124:SF3">
    <property type="entry name" value="CHLORAMPHENICOL EFFLUX PUMP RV0191"/>
    <property type="match status" value="1"/>
</dbReference>
<dbReference type="Gene3D" id="1.20.1250.20">
    <property type="entry name" value="MFS general substrate transporter like domains"/>
    <property type="match status" value="1"/>
</dbReference>
<evidence type="ECO:0000256" key="6">
    <source>
        <dbReference type="SAM" id="Phobius"/>
    </source>
</evidence>
<dbReference type="InterPro" id="IPR011701">
    <property type="entry name" value="MFS"/>
</dbReference>
<evidence type="ECO:0000313" key="9">
    <source>
        <dbReference type="Proteomes" id="UP000008805"/>
    </source>
</evidence>
<evidence type="ECO:0000256" key="5">
    <source>
        <dbReference type="ARBA" id="ARBA00023136"/>
    </source>
</evidence>
<keyword evidence="2" id="KW-1003">Cell membrane</keyword>